<organism evidence="1 2">
    <name type="scientific">Petralouisia muris</name>
    <dbReference type="NCBI Taxonomy" id="3032872"/>
    <lineage>
        <taxon>Bacteria</taxon>
        <taxon>Bacillati</taxon>
        <taxon>Bacillota</taxon>
        <taxon>Clostridia</taxon>
        <taxon>Lachnospirales</taxon>
        <taxon>Lachnospiraceae</taxon>
        <taxon>Petralouisia</taxon>
    </lineage>
</organism>
<comment type="caution">
    <text evidence="1">The sequence shown here is derived from an EMBL/GenBank/DDBJ whole genome shotgun (WGS) entry which is preliminary data.</text>
</comment>
<protein>
    <submittedName>
        <fullName evidence="1">ATP-binding protein</fullName>
    </submittedName>
</protein>
<keyword evidence="1" id="KW-0547">Nucleotide-binding</keyword>
<name>A0AC61RUT7_9FIRM</name>
<gene>
    <name evidence="1" type="ORF">E5329_14065</name>
</gene>
<proteinExistence type="predicted"/>
<evidence type="ECO:0000313" key="1">
    <source>
        <dbReference type="EMBL" id="TGY95544.1"/>
    </source>
</evidence>
<reference evidence="1" key="1">
    <citation type="submission" date="2019-04" db="EMBL/GenBank/DDBJ databases">
        <title>Microbes associate with the intestines of laboratory mice.</title>
        <authorList>
            <person name="Navarre W."/>
            <person name="Wong E."/>
            <person name="Huang K."/>
            <person name="Tropini C."/>
            <person name="Ng K."/>
            <person name="Yu B."/>
        </authorList>
    </citation>
    <scope>NUCLEOTIDE SEQUENCE</scope>
    <source>
        <strain evidence="1">NM01_1-7b</strain>
    </source>
</reference>
<accession>A0AC61RUT7</accession>
<sequence>MDLVSRWICALAFLPSGIVYVYTLQRRVENRKRIAERIALYLLLCGLVYGLLAESMSKFEFFVKILGFIFLASLLHQGIQLTWSASVYYGIWAFLTWQILSELWVILSCLYETSGTGKPWHDWGMGICIYLVGDLLSALTIGKNMPDGGEKKIGPRQLALAVSDFVVLQVLAVMFGSLEISLFDLRWLILYMAQILLAVTLYLQNELFKKSEMRKEIEMMNLLRKKEREQYYLSKETIALINQKTHDLKHQIRALRNMPKEQADRYLDELEESVSLYEAIVKTGNETLDIILTEKSLFCREQGIALSCVADGSCLDFMDTVDLYAILGNAIDNAIEAVGKLKEKEQKQIDLMIYRRKKFLTIQIINPMEAPLVYQGGFPVTTKKDRGFHGFGFRSIEHNLKKYEGVLNLEEEDGCFSVTMLIPLT</sequence>
<keyword evidence="1" id="KW-0067">ATP-binding</keyword>
<dbReference type="Proteomes" id="UP000304953">
    <property type="component" value="Unassembled WGS sequence"/>
</dbReference>
<dbReference type="EMBL" id="SRYA01000027">
    <property type="protein sequence ID" value="TGY95544.1"/>
    <property type="molecule type" value="Genomic_DNA"/>
</dbReference>
<evidence type="ECO:0000313" key="2">
    <source>
        <dbReference type="Proteomes" id="UP000304953"/>
    </source>
</evidence>
<keyword evidence="2" id="KW-1185">Reference proteome</keyword>